<feature type="non-terminal residue" evidence="1">
    <location>
        <position position="1"/>
    </location>
</feature>
<dbReference type="Proteomes" id="UP000663828">
    <property type="component" value="Unassembled WGS sequence"/>
</dbReference>
<organism evidence="1 2">
    <name type="scientific">Adineta ricciae</name>
    <name type="common">Rotifer</name>
    <dbReference type="NCBI Taxonomy" id="249248"/>
    <lineage>
        <taxon>Eukaryota</taxon>
        <taxon>Metazoa</taxon>
        <taxon>Spiralia</taxon>
        <taxon>Gnathifera</taxon>
        <taxon>Rotifera</taxon>
        <taxon>Eurotatoria</taxon>
        <taxon>Bdelloidea</taxon>
        <taxon>Adinetida</taxon>
        <taxon>Adinetidae</taxon>
        <taxon>Adineta</taxon>
    </lineage>
</organism>
<dbReference type="AlphaFoldDB" id="A0A816GPD5"/>
<protein>
    <submittedName>
        <fullName evidence="1">Uncharacterized protein</fullName>
    </submittedName>
</protein>
<evidence type="ECO:0000313" key="1">
    <source>
        <dbReference type="EMBL" id="CAF1675786.1"/>
    </source>
</evidence>
<reference evidence="1" key="1">
    <citation type="submission" date="2021-02" db="EMBL/GenBank/DDBJ databases">
        <authorList>
            <person name="Nowell W R."/>
        </authorList>
    </citation>
    <scope>NUCLEOTIDE SEQUENCE</scope>
</reference>
<proteinExistence type="predicted"/>
<evidence type="ECO:0000313" key="2">
    <source>
        <dbReference type="Proteomes" id="UP000663828"/>
    </source>
</evidence>
<name>A0A816GPD5_ADIRI</name>
<gene>
    <name evidence="1" type="ORF">XAT740_LOCUS59570</name>
</gene>
<comment type="caution">
    <text evidence="1">The sequence shown here is derived from an EMBL/GenBank/DDBJ whole genome shotgun (WGS) entry which is preliminary data.</text>
</comment>
<dbReference type="EMBL" id="CAJNOR010013908">
    <property type="protein sequence ID" value="CAF1675786.1"/>
    <property type="molecule type" value="Genomic_DNA"/>
</dbReference>
<keyword evidence="2" id="KW-1185">Reference proteome</keyword>
<accession>A0A816GPD5</accession>
<sequence length="65" mass="7539">PEETATIFKWLPQSGQLTLPRTSHFAFLQDSQMFNLVLRKFLNENHCQTSNFYSDSSNPNSCSRK</sequence>